<dbReference type="HOGENOM" id="CLU_000288_34_22_1"/>
<organism evidence="4 5">
    <name type="scientific">Hypocrea virens (strain Gv29-8 / FGSC 10586)</name>
    <name type="common">Gliocladium virens</name>
    <name type="synonym">Trichoderma virens</name>
    <dbReference type="NCBI Taxonomy" id="413071"/>
    <lineage>
        <taxon>Eukaryota</taxon>
        <taxon>Fungi</taxon>
        <taxon>Dikarya</taxon>
        <taxon>Ascomycota</taxon>
        <taxon>Pezizomycotina</taxon>
        <taxon>Sordariomycetes</taxon>
        <taxon>Hypocreomycetidae</taxon>
        <taxon>Hypocreales</taxon>
        <taxon>Hypocreaceae</taxon>
        <taxon>Trichoderma</taxon>
    </lineage>
</organism>
<keyword evidence="5" id="KW-1185">Reference proteome</keyword>
<dbReference type="InterPro" id="IPR053137">
    <property type="entry name" value="NLR-like"/>
</dbReference>
<dbReference type="PANTHER" id="PTHR46082:SF6">
    <property type="entry name" value="AAA+ ATPASE DOMAIN-CONTAINING PROTEIN-RELATED"/>
    <property type="match status" value="1"/>
</dbReference>
<comment type="caution">
    <text evidence="4">The sequence shown here is derived from an EMBL/GenBank/DDBJ whole genome shotgun (WGS) entry which is preliminary data.</text>
</comment>
<dbReference type="EMBL" id="ABDF02000083">
    <property type="protein sequence ID" value="EHK19554.1"/>
    <property type="molecule type" value="Genomic_DNA"/>
</dbReference>
<dbReference type="RefSeq" id="XP_013953753.1">
    <property type="nucleotide sequence ID" value="XM_014098278.1"/>
</dbReference>
<dbReference type="Gene3D" id="3.40.50.1580">
    <property type="entry name" value="Nucleoside phosphorylase domain"/>
    <property type="match status" value="1"/>
</dbReference>
<dbReference type="InterPro" id="IPR036875">
    <property type="entry name" value="Znf_CCHC_sf"/>
</dbReference>
<keyword evidence="1" id="KW-0862">Zinc</keyword>
<proteinExistence type="predicted"/>
<dbReference type="SUPFAM" id="SSF53167">
    <property type="entry name" value="Purine and uridine phosphorylases"/>
    <property type="match status" value="1"/>
</dbReference>
<gene>
    <name evidence="4" type="ORF">TRIVIDRAFT_46254</name>
</gene>
<dbReference type="InterPro" id="IPR001878">
    <property type="entry name" value="Znf_CCHC"/>
</dbReference>
<reference evidence="4 5" key="1">
    <citation type="journal article" date="2011" name="Genome Biol.">
        <title>Comparative genome sequence analysis underscores mycoparasitism as the ancestral life style of Trichoderma.</title>
        <authorList>
            <person name="Kubicek C.P."/>
            <person name="Herrera-Estrella A."/>
            <person name="Seidl-Seiboth V."/>
            <person name="Martinez D.A."/>
            <person name="Druzhinina I.S."/>
            <person name="Thon M."/>
            <person name="Zeilinger S."/>
            <person name="Casas-Flores S."/>
            <person name="Horwitz B.A."/>
            <person name="Mukherjee P.K."/>
            <person name="Mukherjee M."/>
            <person name="Kredics L."/>
            <person name="Alcaraz L.D."/>
            <person name="Aerts A."/>
            <person name="Antal Z."/>
            <person name="Atanasova L."/>
            <person name="Cervantes-Badillo M.G."/>
            <person name="Challacombe J."/>
            <person name="Chertkov O."/>
            <person name="McCluskey K."/>
            <person name="Coulpier F."/>
            <person name="Deshpande N."/>
            <person name="von Doehren H."/>
            <person name="Ebbole D.J."/>
            <person name="Esquivel-Naranjo E.U."/>
            <person name="Fekete E."/>
            <person name="Flipphi M."/>
            <person name="Glaser F."/>
            <person name="Gomez-Rodriguez E.Y."/>
            <person name="Gruber S."/>
            <person name="Han C."/>
            <person name="Henrissat B."/>
            <person name="Hermosa R."/>
            <person name="Hernandez-Onate M."/>
            <person name="Karaffa L."/>
            <person name="Kosti I."/>
            <person name="Le Crom S."/>
            <person name="Lindquist E."/>
            <person name="Lucas S."/>
            <person name="Luebeck M."/>
            <person name="Luebeck P.S."/>
            <person name="Margeot A."/>
            <person name="Metz B."/>
            <person name="Misra M."/>
            <person name="Nevalainen H."/>
            <person name="Omann M."/>
            <person name="Packer N."/>
            <person name="Perrone G."/>
            <person name="Uresti-Rivera E.E."/>
            <person name="Salamov A."/>
            <person name="Schmoll M."/>
            <person name="Seiboth B."/>
            <person name="Shapiro H."/>
            <person name="Sukno S."/>
            <person name="Tamayo-Ramos J.A."/>
            <person name="Tisch D."/>
            <person name="Wiest A."/>
            <person name="Wilkinson H.H."/>
            <person name="Zhang M."/>
            <person name="Coutinho P.M."/>
            <person name="Kenerley C.M."/>
            <person name="Monte E."/>
            <person name="Baker S.E."/>
            <person name="Grigoriev I.V."/>
        </authorList>
    </citation>
    <scope>NUCLEOTIDE SEQUENCE [LARGE SCALE GENOMIC DNA]</scope>
    <source>
        <strain evidence="5">Gv29-8 / FGSC 10586</strain>
    </source>
</reference>
<dbReference type="Proteomes" id="UP000007115">
    <property type="component" value="Unassembled WGS sequence"/>
</dbReference>
<feature type="domain" description="CCHC-type" evidence="3">
    <location>
        <begin position="417"/>
        <end position="432"/>
    </location>
</feature>
<dbReference type="STRING" id="413071.G9N1C3"/>
<dbReference type="GO" id="GO:0009116">
    <property type="term" value="P:nucleoside metabolic process"/>
    <property type="evidence" value="ECO:0007669"/>
    <property type="project" value="InterPro"/>
</dbReference>
<keyword evidence="1" id="KW-0479">Metal-binding</keyword>
<dbReference type="VEuPathDB" id="FungiDB:TRIVIDRAFT_46254"/>
<name>G9N1C3_HYPVG</name>
<dbReference type="GeneID" id="25794517"/>
<dbReference type="SMART" id="SM00343">
    <property type="entry name" value="ZnF_C2HC"/>
    <property type="match status" value="2"/>
</dbReference>
<dbReference type="InterPro" id="IPR000845">
    <property type="entry name" value="Nucleoside_phosphorylase_d"/>
</dbReference>
<dbReference type="OMA" id="DSICCES"/>
<dbReference type="Gene3D" id="4.10.60.10">
    <property type="entry name" value="Zinc finger, CCHC-type"/>
    <property type="match status" value="1"/>
</dbReference>
<keyword evidence="1" id="KW-0863">Zinc-finger</keyword>
<sequence length="451" mass="50729">MASPPASRDEFEVAVICALPLEYDAVTLLVDDWYEDGRYGRAPGDENIYKSARMGNVNIVLVGPTNVGKARAAAAAASLRSSYPNLKVLLLTGICGGVPSTEEDQELLLGDVVISKSVIQYDLGKRYDGTFQMKKGIEDSLGRARKRICDLVTHLEVDKWHEHLESQAACFLEQLQAKESSRHRRKYIYPGTASDQLFEPSYLHKHRLSTLPACTECCQSSDSICCESKDLSCEKLGCSNTHTIRRQRLESKGKLEFNKAQAPAIHFGRFGSGDTVVKSGKYRDTLAREHKITAFEMEGAGLWEEIPGVVIVKGVSDYADGHKNDSWQRFAAATAAAVTKGLLEHHIPLILDGPQNSTGHSAERVAEQQNGRHIPRDSSSRGLRCYRCDWDTHVLRDCYAHEDTVEDGREIRWDENRCLNCGEEDHYRRSCPWEDLLPRRRPGSKYMYHRR</sequence>
<evidence type="ECO:0000256" key="2">
    <source>
        <dbReference type="SAM" id="MobiDB-lite"/>
    </source>
</evidence>
<evidence type="ECO:0000259" key="3">
    <source>
        <dbReference type="PROSITE" id="PS50158"/>
    </source>
</evidence>
<dbReference type="InParanoid" id="G9N1C3"/>
<dbReference type="PANTHER" id="PTHR46082">
    <property type="entry name" value="ATP/GTP-BINDING PROTEIN-RELATED"/>
    <property type="match status" value="1"/>
</dbReference>
<dbReference type="AlphaFoldDB" id="G9N1C3"/>
<protein>
    <recommendedName>
        <fullName evidence="3">CCHC-type domain-containing protein</fullName>
    </recommendedName>
</protein>
<dbReference type="GO" id="GO:0003824">
    <property type="term" value="F:catalytic activity"/>
    <property type="evidence" value="ECO:0007669"/>
    <property type="project" value="InterPro"/>
</dbReference>
<dbReference type="eggNOG" id="KOG1840">
    <property type="taxonomic scope" value="Eukaryota"/>
</dbReference>
<evidence type="ECO:0000313" key="4">
    <source>
        <dbReference type="EMBL" id="EHK19554.1"/>
    </source>
</evidence>
<feature type="region of interest" description="Disordered" evidence="2">
    <location>
        <begin position="357"/>
        <end position="380"/>
    </location>
</feature>
<dbReference type="GO" id="GO:0008270">
    <property type="term" value="F:zinc ion binding"/>
    <property type="evidence" value="ECO:0007669"/>
    <property type="project" value="UniProtKB-KW"/>
</dbReference>
<accession>G9N1C3</accession>
<evidence type="ECO:0000313" key="5">
    <source>
        <dbReference type="Proteomes" id="UP000007115"/>
    </source>
</evidence>
<dbReference type="PROSITE" id="PS50158">
    <property type="entry name" value="ZF_CCHC"/>
    <property type="match status" value="1"/>
</dbReference>
<dbReference type="OrthoDB" id="4897384at2759"/>
<dbReference type="SUPFAM" id="SSF57756">
    <property type="entry name" value="Retrovirus zinc finger-like domains"/>
    <property type="match status" value="1"/>
</dbReference>
<dbReference type="Pfam" id="PF01048">
    <property type="entry name" value="PNP_UDP_1"/>
    <property type="match status" value="1"/>
</dbReference>
<evidence type="ECO:0000256" key="1">
    <source>
        <dbReference type="PROSITE-ProRule" id="PRU00047"/>
    </source>
</evidence>
<dbReference type="InterPro" id="IPR035994">
    <property type="entry name" value="Nucleoside_phosphorylase_sf"/>
</dbReference>
<dbReference type="GO" id="GO:0003676">
    <property type="term" value="F:nucleic acid binding"/>
    <property type="evidence" value="ECO:0007669"/>
    <property type="project" value="InterPro"/>
</dbReference>